<dbReference type="InterPro" id="IPR030484">
    <property type="entry name" value="Rio2"/>
</dbReference>
<evidence type="ECO:0000256" key="18">
    <source>
        <dbReference type="ARBA" id="ARBA00068353"/>
    </source>
</evidence>
<evidence type="ECO:0000256" key="11">
    <source>
        <dbReference type="ARBA" id="ARBA00022741"/>
    </source>
</evidence>
<dbReference type="FunFam" id="3.40.50.2020:FF:000053">
    <property type="entry name" value="Hypoxanthine phosphoribosyltransferase"/>
    <property type="match status" value="1"/>
</dbReference>
<comment type="subunit">
    <text evidence="17">Associated with late 40S pre-ribosomal particles. Interacts with PLK1 (via its N-terminus).</text>
</comment>
<dbReference type="PANTHER" id="PTHR45852">
    <property type="entry name" value="SER/THR-PROTEIN KINASE RIO2"/>
    <property type="match status" value="1"/>
</dbReference>
<dbReference type="FunFam" id="1.10.10.10:FF:000053">
    <property type="entry name" value="Serine/threonine-protein kinase RIO2"/>
    <property type="match status" value="1"/>
</dbReference>
<dbReference type="GO" id="GO:0030688">
    <property type="term" value="C:preribosome, small subunit precursor"/>
    <property type="evidence" value="ECO:0007669"/>
    <property type="project" value="TreeGrafter"/>
</dbReference>
<gene>
    <name evidence="23" type="ORF">CYNAS_LOCUS7941</name>
</gene>
<feature type="region of interest" description="Disordered" evidence="21">
    <location>
        <begin position="448"/>
        <end position="478"/>
    </location>
</feature>
<evidence type="ECO:0000313" key="23">
    <source>
        <dbReference type="EMBL" id="CAJ0595958.1"/>
    </source>
</evidence>
<feature type="region of interest" description="Disordered" evidence="21">
    <location>
        <begin position="322"/>
        <end position="365"/>
    </location>
</feature>
<evidence type="ECO:0000259" key="22">
    <source>
        <dbReference type="SMART" id="SM00090"/>
    </source>
</evidence>
<keyword evidence="5" id="KW-0963">Cytoplasm</keyword>
<dbReference type="SUPFAM" id="SSF53271">
    <property type="entry name" value="PRTase-like"/>
    <property type="match status" value="1"/>
</dbReference>
<dbReference type="GO" id="GO:0005634">
    <property type="term" value="C:nucleus"/>
    <property type="evidence" value="ECO:0007669"/>
    <property type="project" value="TreeGrafter"/>
</dbReference>
<dbReference type="Gene3D" id="1.10.510.10">
    <property type="entry name" value="Transferase(Phosphotransferase) domain 1"/>
    <property type="match status" value="1"/>
</dbReference>
<dbReference type="EC" id="2.7.11.1" evidence="4"/>
<evidence type="ECO:0000256" key="17">
    <source>
        <dbReference type="ARBA" id="ARBA00064676"/>
    </source>
</evidence>
<evidence type="ECO:0000256" key="21">
    <source>
        <dbReference type="SAM" id="MobiDB-lite"/>
    </source>
</evidence>
<evidence type="ECO:0000256" key="3">
    <source>
        <dbReference type="ARBA" id="ARBA00009196"/>
    </source>
</evidence>
<name>A0AA36GPS3_CYLNA</name>
<dbReference type="InterPro" id="IPR036388">
    <property type="entry name" value="WH-like_DNA-bd_sf"/>
</dbReference>
<dbReference type="CDD" id="cd05144">
    <property type="entry name" value="RIO2_C"/>
    <property type="match status" value="1"/>
</dbReference>
<feature type="domain" description="RIO kinase" evidence="22">
    <location>
        <begin position="66"/>
        <end position="289"/>
    </location>
</feature>
<reference evidence="23" key="1">
    <citation type="submission" date="2023-07" db="EMBL/GenBank/DDBJ databases">
        <authorList>
            <consortium name="CYATHOMIX"/>
        </authorList>
    </citation>
    <scope>NUCLEOTIDE SEQUENCE</scope>
    <source>
        <strain evidence="23">N/A</strain>
    </source>
</reference>
<keyword evidence="6" id="KW-0690">Ribosome biogenesis</keyword>
<evidence type="ECO:0000313" key="24">
    <source>
        <dbReference type="Proteomes" id="UP001176961"/>
    </source>
</evidence>
<comment type="similarity">
    <text evidence="3">Belongs to the protein kinase superfamily. RIO-type Ser/Thr kinase family.</text>
</comment>
<evidence type="ECO:0000256" key="5">
    <source>
        <dbReference type="ARBA" id="ARBA00022490"/>
    </source>
</evidence>
<dbReference type="SMART" id="SM00090">
    <property type="entry name" value="RIO"/>
    <property type="match status" value="1"/>
</dbReference>
<evidence type="ECO:0000256" key="20">
    <source>
        <dbReference type="ARBA" id="ARBA00076005"/>
    </source>
</evidence>
<comment type="catalytic activity">
    <reaction evidence="16">
        <text>L-seryl-[protein] + ATP = O-phospho-L-seryl-[protein] + ADP + H(+)</text>
        <dbReference type="Rhea" id="RHEA:17989"/>
        <dbReference type="Rhea" id="RHEA-COMP:9863"/>
        <dbReference type="Rhea" id="RHEA-COMP:11604"/>
        <dbReference type="ChEBI" id="CHEBI:15378"/>
        <dbReference type="ChEBI" id="CHEBI:29999"/>
        <dbReference type="ChEBI" id="CHEBI:30616"/>
        <dbReference type="ChEBI" id="CHEBI:83421"/>
        <dbReference type="ChEBI" id="CHEBI:456216"/>
        <dbReference type="EC" id="2.7.11.1"/>
    </reaction>
</comment>
<comment type="caution">
    <text evidence="23">The sequence shown here is derived from an EMBL/GenBank/DDBJ whole genome shotgun (WGS) entry which is preliminary data.</text>
</comment>
<evidence type="ECO:0000256" key="12">
    <source>
        <dbReference type="ARBA" id="ARBA00022777"/>
    </source>
</evidence>
<keyword evidence="24" id="KW-1185">Reference proteome</keyword>
<feature type="compositionally biased region" description="Basic and acidic residues" evidence="21">
    <location>
        <begin position="448"/>
        <end position="460"/>
    </location>
</feature>
<evidence type="ECO:0000256" key="7">
    <source>
        <dbReference type="ARBA" id="ARBA00022527"/>
    </source>
</evidence>
<dbReference type="FunFam" id="3.30.200.20:FF:000052">
    <property type="entry name" value="Serine/threonine-protein kinase RIO2"/>
    <property type="match status" value="1"/>
</dbReference>
<organism evidence="23 24">
    <name type="scientific">Cylicocyclus nassatus</name>
    <name type="common">Nematode worm</name>
    <dbReference type="NCBI Taxonomy" id="53992"/>
    <lineage>
        <taxon>Eukaryota</taxon>
        <taxon>Metazoa</taxon>
        <taxon>Ecdysozoa</taxon>
        <taxon>Nematoda</taxon>
        <taxon>Chromadorea</taxon>
        <taxon>Rhabditida</taxon>
        <taxon>Rhabditina</taxon>
        <taxon>Rhabditomorpha</taxon>
        <taxon>Strongyloidea</taxon>
        <taxon>Strongylidae</taxon>
        <taxon>Cylicocyclus</taxon>
    </lineage>
</organism>
<dbReference type="PANTHER" id="PTHR45852:SF1">
    <property type="entry name" value="SERINE_THREONINE-PROTEIN KINASE RIO2"/>
    <property type="match status" value="1"/>
</dbReference>
<keyword evidence="7" id="KW-0723">Serine/threonine-protein kinase</keyword>
<dbReference type="GO" id="GO:0005524">
    <property type="term" value="F:ATP binding"/>
    <property type="evidence" value="ECO:0007669"/>
    <property type="project" value="UniProtKB-KW"/>
</dbReference>
<evidence type="ECO:0000256" key="9">
    <source>
        <dbReference type="ARBA" id="ARBA00022679"/>
    </source>
</evidence>
<evidence type="ECO:0000256" key="10">
    <source>
        <dbReference type="ARBA" id="ARBA00022723"/>
    </source>
</evidence>
<comment type="cofactor">
    <cofactor evidence="1">
        <name>Mg(2+)</name>
        <dbReference type="ChEBI" id="CHEBI:18420"/>
    </cofactor>
</comment>
<dbReference type="AlphaFoldDB" id="A0AA36GPS3"/>
<evidence type="ECO:0000256" key="6">
    <source>
        <dbReference type="ARBA" id="ARBA00022517"/>
    </source>
</evidence>
<dbReference type="SUPFAM" id="SSF56112">
    <property type="entry name" value="Protein kinase-like (PK-like)"/>
    <property type="match status" value="1"/>
</dbReference>
<keyword evidence="12" id="KW-0418">Kinase</keyword>
<keyword evidence="13" id="KW-0067">ATP-binding</keyword>
<dbReference type="FunFam" id="1.10.510.10:FF:000307">
    <property type="entry name" value="Serine/threonine-protein kinase RIO2"/>
    <property type="match status" value="1"/>
</dbReference>
<dbReference type="InterPro" id="IPR018934">
    <property type="entry name" value="RIO_dom"/>
</dbReference>
<protein>
    <recommendedName>
        <fullName evidence="18">Serine/threonine-protein kinase RIO2</fullName>
        <ecNumber evidence="4">2.7.11.1</ecNumber>
    </recommendedName>
    <alternativeName>
        <fullName evidence="20">RIO kinase 2</fullName>
    </alternativeName>
    <alternativeName>
        <fullName evidence="19">Serine/threonine-protein kinase rio2</fullName>
    </alternativeName>
</protein>
<dbReference type="InterPro" id="IPR029057">
    <property type="entry name" value="PRTase-like"/>
</dbReference>
<dbReference type="InterPro" id="IPR005904">
    <property type="entry name" value="Hxn_phspho_trans"/>
</dbReference>
<keyword evidence="14" id="KW-0460">Magnesium</keyword>
<keyword evidence="8" id="KW-0597">Phosphoprotein</keyword>
<dbReference type="Gene3D" id="1.10.10.10">
    <property type="entry name" value="Winged helix-like DNA-binding domain superfamily/Winged helix DNA-binding domain"/>
    <property type="match status" value="1"/>
</dbReference>
<evidence type="ECO:0000256" key="2">
    <source>
        <dbReference type="ARBA" id="ARBA00004496"/>
    </source>
</evidence>
<dbReference type="GO" id="GO:0046872">
    <property type="term" value="F:metal ion binding"/>
    <property type="evidence" value="ECO:0007669"/>
    <property type="project" value="UniProtKB-KW"/>
</dbReference>
<dbReference type="Gene3D" id="3.30.200.20">
    <property type="entry name" value="Phosphorylase Kinase, domain 1"/>
    <property type="match status" value="1"/>
</dbReference>
<dbReference type="InterPro" id="IPR000687">
    <property type="entry name" value="RIO_kinase"/>
</dbReference>
<dbReference type="InterPro" id="IPR011009">
    <property type="entry name" value="Kinase-like_dom_sf"/>
</dbReference>
<dbReference type="Pfam" id="PF00156">
    <property type="entry name" value="Pribosyltran"/>
    <property type="match status" value="1"/>
</dbReference>
<dbReference type="Proteomes" id="UP001176961">
    <property type="component" value="Unassembled WGS sequence"/>
</dbReference>
<dbReference type="InterPro" id="IPR000836">
    <property type="entry name" value="PRTase_dom"/>
</dbReference>
<dbReference type="GO" id="GO:0006166">
    <property type="term" value="P:purine ribonucleoside salvage"/>
    <property type="evidence" value="ECO:0007669"/>
    <property type="project" value="InterPro"/>
</dbReference>
<evidence type="ECO:0000256" key="15">
    <source>
        <dbReference type="ARBA" id="ARBA00047899"/>
    </source>
</evidence>
<feature type="compositionally biased region" description="Acidic residues" evidence="21">
    <location>
        <begin position="329"/>
        <end position="341"/>
    </location>
</feature>
<dbReference type="Gene3D" id="3.40.50.2020">
    <property type="match status" value="1"/>
</dbReference>
<dbReference type="SUPFAM" id="SSF46785">
    <property type="entry name" value="Winged helix' DNA-binding domain"/>
    <property type="match status" value="1"/>
</dbReference>
<dbReference type="Pfam" id="PF09202">
    <property type="entry name" value="Rio2_N"/>
    <property type="match status" value="1"/>
</dbReference>
<dbReference type="InterPro" id="IPR018935">
    <property type="entry name" value="RIO_kinase_CS"/>
</dbReference>
<sequence length="748" mass="85180">MGRMEVEKLRYLEREDFRVLIAVEMGMKNHEIVPLPLISAIAGIHRGAVARMLSDLCKHGLVAFERSKKYDGYRLTVLGYDFLALKALCTRGVVGSVGNQIGVGKESDVYVGGDPERNDLCLKFHRLGRTSFRKIKEKRDYHKKRHAASWLYLSRLAATKEYAFLKALAEHGFPVPRPVDVCRHLVVMGLIEGDTLCHVDHVEDVGGLYDRLMSLIVKFGRHGLIHGDFNEFNVMLLEGEKVIVIDFPQMVSIDHPNAQFYFERDVECVRTFFRRKFGYDSDDFPKFSEVTRKYNLDVELEASGFTKQMQIDLNKAYDSGNFQAHQDFDDSDEDEETDEVDVNAASESESDSSTIQDEDVDKEQLREEEKLRMNEAKLLSQSERFNNWLGDATTQLEKLVVEEAGSSDGDSCPLLMHPKEVDRKEEHRPEREPYVQAREELDRIEAQTAEEPHTSEDAHASHRSRKLRVAPSVTSTTSTIPPEEIKRRVALEKLRNKEKTKLRVKGKQIQRVDIGHHKRRLQLGETDCTNSMKDMAQSNASIPDDFEMPISAFDIPRCYQGDLSAVVITEGLVRDRVRRLAKDIHETIGDSQLSLLCVLKGSYKFFNALVDELSNARWTCKEPMTVDFIRVKSYEDDASTGKVQLVGMSNLEELRGKNVLVVDDIVDTGLTLSKLLHTLEGYGTKKIWTALLLSKRVPRKVNVAEDFVAFNIPDKFIVGYGLDYNQKFRDLSHICVMSPAGVEKYKNS</sequence>
<dbReference type="CDD" id="cd06223">
    <property type="entry name" value="PRTases_typeI"/>
    <property type="match status" value="1"/>
</dbReference>
<comment type="subcellular location">
    <subcellularLocation>
        <location evidence="2">Cytoplasm</location>
    </subcellularLocation>
</comment>
<evidence type="ECO:0000256" key="16">
    <source>
        <dbReference type="ARBA" id="ARBA00048679"/>
    </source>
</evidence>
<keyword evidence="10" id="KW-0479">Metal-binding</keyword>
<evidence type="ECO:0000256" key="1">
    <source>
        <dbReference type="ARBA" id="ARBA00001946"/>
    </source>
</evidence>
<comment type="catalytic activity">
    <reaction evidence="15">
        <text>L-threonyl-[protein] + ATP = O-phospho-L-threonyl-[protein] + ADP + H(+)</text>
        <dbReference type="Rhea" id="RHEA:46608"/>
        <dbReference type="Rhea" id="RHEA-COMP:11060"/>
        <dbReference type="Rhea" id="RHEA-COMP:11605"/>
        <dbReference type="ChEBI" id="CHEBI:15378"/>
        <dbReference type="ChEBI" id="CHEBI:30013"/>
        <dbReference type="ChEBI" id="CHEBI:30616"/>
        <dbReference type="ChEBI" id="CHEBI:61977"/>
        <dbReference type="ChEBI" id="CHEBI:456216"/>
        <dbReference type="EC" id="2.7.11.1"/>
    </reaction>
</comment>
<keyword evidence="11" id="KW-0547">Nucleotide-binding</keyword>
<accession>A0AA36GPS3</accession>
<evidence type="ECO:0000256" key="4">
    <source>
        <dbReference type="ARBA" id="ARBA00012513"/>
    </source>
</evidence>
<dbReference type="GO" id="GO:0004674">
    <property type="term" value="F:protein serine/threonine kinase activity"/>
    <property type="evidence" value="ECO:0007669"/>
    <property type="project" value="UniProtKB-KW"/>
</dbReference>
<dbReference type="GO" id="GO:0004422">
    <property type="term" value="F:hypoxanthine phosphoribosyltransferase activity"/>
    <property type="evidence" value="ECO:0007669"/>
    <property type="project" value="InterPro"/>
</dbReference>
<evidence type="ECO:0000256" key="8">
    <source>
        <dbReference type="ARBA" id="ARBA00022553"/>
    </source>
</evidence>
<feature type="compositionally biased region" description="Polar residues" evidence="21">
    <location>
        <begin position="345"/>
        <end position="355"/>
    </location>
</feature>
<evidence type="ECO:0000256" key="13">
    <source>
        <dbReference type="ARBA" id="ARBA00022840"/>
    </source>
</evidence>
<dbReference type="PROSITE" id="PS01245">
    <property type="entry name" value="RIO1"/>
    <property type="match status" value="1"/>
</dbReference>
<evidence type="ECO:0000256" key="19">
    <source>
        <dbReference type="ARBA" id="ARBA00068837"/>
    </source>
</evidence>
<dbReference type="InterPro" id="IPR015285">
    <property type="entry name" value="RIO2_wHTH_N"/>
</dbReference>
<dbReference type="GO" id="GO:0005829">
    <property type="term" value="C:cytosol"/>
    <property type="evidence" value="ECO:0007669"/>
    <property type="project" value="TreeGrafter"/>
</dbReference>
<dbReference type="NCBIfam" id="TIGR01203">
    <property type="entry name" value="HGPRTase"/>
    <property type="match status" value="1"/>
</dbReference>
<keyword evidence="9" id="KW-0808">Transferase</keyword>
<dbReference type="Pfam" id="PF01163">
    <property type="entry name" value="RIO1"/>
    <property type="match status" value="1"/>
</dbReference>
<dbReference type="EMBL" id="CATQJL010000112">
    <property type="protein sequence ID" value="CAJ0595958.1"/>
    <property type="molecule type" value="Genomic_DNA"/>
</dbReference>
<dbReference type="InterPro" id="IPR036390">
    <property type="entry name" value="WH_DNA-bd_sf"/>
</dbReference>
<proteinExistence type="inferred from homology"/>
<evidence type="ECO:0000256" key="14">
    <source>
        <dbReference type="ARBA" id="ARBA00022842"/>
    </source>
</evidence>
<dbReference type="GO" id="GO:0030490">
    <property type="term" value="P:maturation of SSU-rRNA"/>
    <property type="evidence" value="ECO:0007669"/>
    <property type="project" value="TreeGrafter"/>
</dbReference>